<sequence length="294" mass="33342">MKRILFLLIILFCMVCLKPPRDNPYDPDNPDKAYLTGIVTSPDGRIANAEVKLITDDTIYAITSTNSEGWYEFKDVDPGVYKLIAFADYFIPAEYSPESLPAGSSDTIELYFCGMKFTFDDDTVGTIEPFDFRRVYGAWKVMPDTTAPSLPNVYNCYGERCLALYNKEVSDFSIGVNLKFNNPVDTLSNAGIILRLKDSLNHYVVLASRKILSFVKIKNGNPIILATAPIDILHNQWYELWVEASGEHFKVYFDGELKIDKSDDEFSKGMTGLWVNRELPPQISVNFDDVVIFR</sequence>
<evidence type="ECO:0000313" key="1">
    <source>
        <dbReference type="EMBL" id="HDY58780.1"/>
    </source>
</evidence>
<dbReference type="InterPro" id="IPR013783">
    <property type="entry name" value="Ig-like_fold"/>
</dbReference>
<dbReference type="Gene3D" id="2.60.40.10">
    <property type="entry name" value="Immunoglobulins"/>
    <property type="match status" value="1"/>
</dbReference>
<gene>
    <name evidence="1" type="ORF">ENP86_04420</name>
</gene>
<accession>A0A7V0Z541</accession>
<dbReference type="SUPFAM" id="SSF49478">
    <property type="entry name" value="Cna protein B-type domain"/>
    <property type="match status" value="1"/>
</dbReference>
<keyword evidence="1" id="KW-0121">Carboxypeptidase</keyword>
<proteinExistence type="predicted"/>
<dbReference type="InterPro" id="IPR013320">
    <property type="entry name" value="ConA-like_dom_sf"/>
</dbReference>
<organism evidence="1">
    <name type="scientific">candidate division WOR-3 bacterium</name>
    <dbReference type="NCBI Taxonomy" id="2052148"/>
    <lineage>
        <taxon>Bacteria</taxon>
        <taxon>Bacteria division WOR-3</taxon>
    </lineage>
</organism>
<dbReference type="GO" id="GO:0004180">
    <property type="term" value="F:carboxypeptidase activity"/>
    <property type="evidence" value="ECO:0007669"/>
    <property type="project" value="UniProtKB-KW"/>
</dbReference>
<protein>
    <submittedName>
        <fullName evidence="1">Carboxypeptidase regulatory-like domain-containing protein</fullName>
    </submittedName>
</protein>
<dbReference type="AlphaFoldDB" id="A0A7V0Z541"/>
<dbReference type="Gene3D" id="2.60.120.560">
    <property type="entry name" value="Exo-inulinase, domain 1"/>
    <property type="match status" value="1"/>
</dbReference>
<comment type="caution">
    <text evidence="1">The sequence shown here is derived from an EMBL/GenBank/DDBJ whole genome shotgun (WGS) entry which is preliminary data.</text>
</comment>
<reference evidence="1" key="1">
    <citation type="journal article" date="2020" name="mSystems">
        <title>Genome- and Community-Level Interaction Insights into Carbon Utilization and Element Cycling Functions of Hydrothermarchaeota in Hydrothermal Sediment.</title>
        <authorList>
            <person name="Zhou Z."/>
            <person name="Liu Y."/>
            <person name="Xu W."/>
            <person name="Pan J."/>
            <person name="Luo Z.H."/>
            <person name="Li M."/>
        </authorList>
    </citation>
    <scope>NUCLEOTIDE SEQUENCE [LARGE SCALE GENOMIC DNA]</scope>
    <source>
        <strain evidence="1">SpSt-258</strain>
    </source>
</reference>
<name>A0A7V0Z541_UNCW3</name>
<keyword evidence="1" id="KW-0378">Hydrolase</keyword>
<keyword evidence="1" id="KW-0645">Protease</keyword>
<dbReference type="SUPFAM" id="SSF49899">
    <property type="entry name" value="Concanavalin A-like lectins/glucanases"/>
    <property type="match status" value="1"/>
</dbReference>
<dbReference type="Pfam" id="PF13620">
    <property type="entry name" value="CarboxypepD_reg"/>
    <property type="match status" value="1"/>
</dbReference>
<dbReference type="EMBL" id="DSKY01000012">
    <property type="protein sequence ID" value="HDY58780.1"/>
    <property type="molecule type" value="Genomic_DNA"/>
</dbReference>